<accession>A0A8J4PQW8</accession>
<name>A0A8J4PQW8_9MYCE</name>
<organism evidence="1 2">
    <name type="scientific">Polysphondylium violaceum</name>
    <dbReference type="NCBI Taxonomy" id="133409"/>
    <lineage>
        <taxon>Eukaryota</taxon>
        <taxon>Amoebozoa</taxon>
        <taxon>Evosea</taxon>
        <taxon>Eumycetozoa</taxon>
        <taxon>Dictyostelia</taxon>
        <taxon>Dictyosteliales</taxon>
        <taxon>Dictyosteliaceae</taxon>
        <taxon>Polysphondylium</taxon>
    </lineage>
</organism>
<dbReference type="AlphaFoldDB" id="A0A8J4PQW8"/>
<evidence type="ECO:0000313" key="2">
    <source>
        <dbReference type="Proteomes" id="UP000695562"/>
    </source>
</evidence>
<gene>
    <name evidence="1" type="ORF">CYY_007481</name>
</gene>
<comment type="caution">
    <text evidence="1">The sequence shown here is derived from an EMBL/GenBank/DDBJ whole genome shotgun (WGS) entry which is preliminary data.</text>
</comment>
<dbReference type="EMBL" id="AJWJ01000402">
    <property type="protein sequence ID" value="KAF2071195.1"/>
    <property type="molecule type" value="Genomic_DNA"/>
</dbReference>
<proteinExistence type="predicted"/>
<protein>
    <submittedName>
        <fullName evidence="1">Uncharacterized protein</fullName>
    </submittedName>
</protein>
<evidence type="ECO:0000313" key="1">
    <source>
        <dbReference type="EMBL" id="KAF2071195.1"/>
    </source>
</evidence>
<reference evidence="1" key="1">
    <citation type="submission" date="2020-01" db="EMBL/GenBank/DDBJ databases">
        <title>Development of genomics and gene disruption for Polysphondylium violaceum indicates a role for the polyketide synthase stlB in stalk morphogenesis.</title>
        <authorList>
            <person name="Narita B."/>
            <person name="Kawabe Y."/>
            <person name="Kin K."/>
            <person name="Saito T."/>
            <person name="Gibbs R."/>
            <person name="Kuspa A."/>
            <person name="Muzny D."/>
            <person name="Queller D."/>
            <person name="Richards S."/>
            <person name="Strassman J."/>
            <person name="Sucgang R."/>
            <person name="Worley K."/>
            <person name="Schaap P."/>
        </authorList>
    </citation>
    <scope>NUCLEOTIDE SEQUENCE</scope>
    <source>
        <strain evidence="1">QSvi11</strain>
    </source>
</reference>
<sequence>MKIILNQKCKDTSISIYRIFTRLSNKFPNHQRNRIKQNTKYAFQQNRFLLDLGSFNQSYIDDLNKKSIRLYKCLSYISDRPKIFNQLFPPSSQHYDIKQFDDLLKQQDHQFNDKENENRNN</sequence>
<keyword evidence="2" id="KW-1185">Reference proteome</keyword>
<dbReference type="Proteomes" id="UP000695562">
    <property type="component" value="Unassembled WGS sequence"/>
</dbReference>